<accession>A0A540ND77</accession>
<evidence type="ECO:0000313" key="2">
    <source>
        <dbReference type="Proteomes" id="UP000315295"/>
    </source>
</evidence>
<gene>
    <name evidence="1" type="ORF">C1H46_005859</name>
</gene>
<dbReference type="Proteomes" id="UP000315295">
    <property type="component" value="Unassembled WGS sequence"/>
</dbReference>
<comment type="caution">
    <text evidence="1">The sequence shown here is derived from an EMBL/GenBank/DDBJ whole genome shotgun (WGS) entry which is preliminary data.</text>
</comment>
<evidence type="ECO:0000313" key="1">
    <source>
        <dbReference type="EMBL" id="TQE08553.1"/>
    </source>
</evidence>
<protein>
    <submittedName>
        <fullName evidence="1">Uncharacterized protein</fullName>
    </submittedName>
</protein>
<proteinExistence type="predicted"/>
<reference evidence="1 2" key="1">
    <citation type="journal article" date="2019" name="G3 (Bethesda)">
        <title>Sequencing of a Wild Apple (Malus baccata) Genome Unravels the Differences Between Cultivated and Wild Apple Species Regarding Disease Resistance and Cold Tolerance.</title>
        <authorList>
            <person name="Chen X."/>
        </authorList>
    </citation>
    <scope>NUCLEOTIDE SEQUENCE [LARGE SCALE GENOMIC DNA]</scope>
    <source>
        <strain evidence="2">cv. Shandingzi</strain>
        <tissue evidence="1">Leaves</tissue>
    </source>
</reference>
<organism evidence="1 2">
    <name type="scientific">Malus baccata</name>
    <name type="common">Siberian crab apple</name>
    <name type="synonym">Pyrus baccata</name>
    <dbReference type="NCBI Taxonomy" id="106549"/>
    <lineage>
        <taxon>Eukaryota</taxon>
        <taxon>Viridiplantae</taxon>
        <taxon>Streptophyta</taxon>
        <taxon>Embryophyta</taxon>
        <taxon>Tracheophyta</taxon>
        <taxon>Spermatophyta</taxon>
        <taxon>Magnoliopsida</taxon>
        <taxon>eudicotyledons</taxon>
        <taxon>Gunneridae</taxon>
        <taxon>Pentapetalae</taxon>
        <taxon>rosids</taxon>
        <taxon>fabids</taxon>
        <taxon>Rosales</taxon>
        <taxon>Rosaceae</taxon>
        <taxon>Amygdaloideae</taxon>
        <taxon>Maleae</taxon>
        <taxon>Malus</taxon>
    </lineage>
</organism>
<dbReference type="EMBL" id="VIEB01000070">
    <property type="protein sequence ID" value="TQE08553.1"/>
    <property type="molecule type" value="Genomic_DNA"/>
</dbReference>
<sequence>MKLGTWKAVSKDKKKAKLHEMSRELGIVHHVDGGSCGPEAVACGLERPYENPGRPDESDLTCRPVVRLSIDSQPPQS</sequence>
<keyword evidence="2" id="KW-1185">Reference proteome</keyword>
<dbReference type="AlphaFoldDB" id="A0A540ND77"/>
<name>A0A540ND77_MALBA</name>